<dbReference type="GO" id="GO:0004197">
    <property type="term" value="F:cysteine-type endopeptidase activity"/>
    <property type="evidence" value="ECO:0007669"/>
    <property type="project" value="InterPro"/>
</dbReference>
<dbReference type="InterPro" id="IPR005314">
    <property type="entry name" value="Peptidase_C50"/>
</dbReference>
<proteinExistence type="predicted"/>
<feature type="region of interest" description="Disordered" evidence="5">
    <location>
        <begin position="40"/>
        <end position="74"/>
    </location>
</feature>
<dbReference type="PROSITE" id="PS51700">
    <property type="entry name" value="SEPARIN"/>
    <property type="match status" value="1"/>
</dbReference>
<evidence type="ECO:0000256" key="1">
    <source>
        <dbReference type="ARBA" id="ARBA00000451"/>
    </source>
</evidence>
<dbReference type="RefSeq" id="XP_013327823.1">
    <property type="nucleotide sequence ID" value="XM_013472369.1"/>
</dbReference>
<keyword evidence="8" id="KW-1185">Reference proteome</keyword>
<dbReference type="SUPFAM" id="SSF48452">
    <property type="entry name" value="TPR-like"/>
    <property type="match status" value="1"/>
</dbReference>
<feature type="region of interest" description="Disordered" evidence="5">
    <location>
        <begin position="2055"/>
        <end position="2078"/>
    </location>
</feature>
<accession>A0A0F4YTQ2</accession>
<dbReference type="STRING" id="1408163.A0A0F4YTQ2"/>
<evidence type="ECO:0000256" key="2">
    <source>
        <dbReference type="ARBA" id="ARBA00012489"/>
    </source>
</evidence>
<dbReference type="InterPro" id="IPR030397">
    <property type="entry name" value="SEPARIN_core_dom"/>
</dbReference>
<dbReference type="EC" id="3.4.22.49" evidence="2"/>
<keyword evidence="4" id="KW-0159">Chromosome partition</keyword>
<comment type="caution">
    <text evidence="7">The sequence shown here is derived from an EMBL/GenBank/DDBJ whole genome shotgun (WGS) entry which is preliminary data.</text>
</comment>
<comment type="catalytic activity">
    <reaction evidence="1">
        <text>All bonds known to be hydrolyzed by this endopeptidase have arginine in P1 and an acidic residue in P4. P6 is often occupied by an acidic residue or by a hydroxy-amino-acid residue, the phosphorylation of which enhances cleavage.</text>
        <dbReference type="EC" id="3.4.22.49"/>
    </reaction>
</comment>
<dbReference type="Gene3D" id="1.25.40.10">
    <property type="entry name" value="Tetratricopeptide repeat domain"/>
    <property type="match status" value="1"/>
</dbReference>
<name>A0A0F4YTQ2_RASE3</name>
<reference evidence="7 8" key="1">
    <citation type="submission" date="2015-04" db="EMBL/GenBank/DDBJ databases">
        <authorList>
            <person name="Heijne W.H."/>
            <person name="Fedorova N.D."/>
            <person name="Nierman W.C."/>
            <person name="Vollebregt A.W."/>
            <person name="Zhao Z."/>
            <person name="Wu L."/>
            <person name="Kumar M."/>
            <person name="Stam H."/>
            <person name="van den Berg M.A."/>
            <person name="Pel H.J."/>
        </authorList>
    </citation>
    <scope>NUCLEOTIDE SEQUENCE [LARGE SCALE GENOMIC DNA]</scope>
    <source>
        <strain evidence="7 8">CBS 393.64</strain>
    </source>
</reference>
<feature type="region of interest" description="Disordered" evidence="5">
    <location>
        <begin position="1344"/>
        <end position="1375"/>
    </location>
</feature>
<feature type="region of interest" description="Disordered" evidence="5">
    <location>
        <begin position="123"/>
        <end position="157"/>
    </location>
</feature>
<keyword evidence="3 7" id="KW-0378">Hydrolase</keyword>
<dbReference type="GeneID" id="25317113"/>
<evidence type="ECO:0000313" key="8">
    <source>
        <dbReference type="Proteomes" id="UP000053958"/>
    </source>
</evidence>
<protein>
    <recommendedName>
        <fullName evidence="2">separase</fullName>
        <ecNumber evidence="2">3.4.22.49</ecNumber>
    </recommendedName>
</protein>
<feature type="compositionally biased region" description="Polar residues" evidence="5">
    <location>
        <begin position="123"/>
        <end position="154"/>
    </location>
</feature>
<sequence>MAVTALMPDSLPESVKQAVRSPSTCSASIVSSLQILLRCPTKSSSDSGRSSTKTTKSSKSATSSTTATRAKSSRSANAKIAAKVAVFQGPAEVQDAADLSQQEKLVLATEVFNAASKALSDTLQRSASSKTPLQPTSPNRILTSPTKTKSSKAVSPTIAGSDDGVIAVAECARLALSCLRTLKSDQGCENNACPNLQLEQGACILAGRLIALGLNEMAYKELRALKRRLQHYIDGKALDGRKNAEKTKTAVGNEDEALKESTADLLSFTHLEKAGSLLSTLVPFQANAVRLIASEKKASVVQRACAILALSNPSSPANIIMDALKAGSLSRDKAALQLLSLSNNIMSLSSVTQKSSSAASSTSKFQVRPVTTLTLQLLSLEIRTMSWKVSGHVCESKREFWDLLIRYLEGFAHNGPRIDRTEFAMVYKTVRRLQAAMTKEDEKLPADVKASVSWKIASSLGKLAQEAGCFEEALKLYEDVVTPVSSDQPLSISTIRCRIASIHFHCLRSSENYPQAAATQSLREAATALKSSNKGSANDLEELFIESAKLKKLAMGYLGDSFSANHETTCANGEICACIVEYLHAFIRFLRRYVGRQPQNDNDSKVWGQQQQVLRSSKNIIVAAVDSAVAVGKMSVIRQTPAWEDMVPIFADCKRLLGTLKYLAEDSDVDDNWRTSFIKLSNIFWSRYLKEKESGKGYAELLPLLEQSTSLLQNCPAADRTAGFAALKFERLAHLYSEAKMGTKSVTALQRSIQEHIDSETLRQFAASLAGRSPHRYCHNAQSPGFVLSRVLSAYLKTKIRRREGDEQAIYDDKSLDFEQRSVLLEWQMGLLVESQSHDADSETFRSMLQLLLSELLCLYSQERHPIRRLRVILYVLRFTLQHPNAIDGAVAESLVKDATSSLSSNTGLAQDTDLENFATNIKDSLHLVLAFRRGDVQEEQLMKVVSSWILLVRKCDDWESLESHVDDPEHWIAQIKAASDYMEARGLWKLNLATSELLLHVMELQSIKDFSAVILCLSRCALQYCRLGDCRRCLALLNRAGHYANTQNISCYALVSYNLALAEYLLETGESAKAEKTLLAAQAIYESRSSQKDIASESGRSKLAWERTVIDATLLYSRISHSQGSLKNALFFAKLSVRLSSRLWAKLERLSGRKRDSEQVTKEQSEIDLVTDGVANLDLSGAASSAWSYSEGAVFWTHVVSHHSCLMNLMRLSAHNGLLQDAIYYGEQALKINKSLDASLRSVACQAQLGLEWIRGDRISEAKDHLNAAVDISRDMDNSIEIVTLKTSIAALRKAQGRHDEALRVLRDAEKAIAEVSEIKLDSSLSIIPPELGIEEKMADMTIRKPSVKKENDSTSTRRSRRTKAPSKSNARVDKDTDICADSVQSHSIQLFRTEILRQQATNLLATQNLDEALRLLNMARQFSVSTGGQISLQIEEMKHLLADSLRSVATHAVYCVLPESTLSVPSIQSGVLDMVKSPVAKNPSTARKQKTTTREPRSRTTKTAKKESDISSVMSKARMSICETVKSAAAFGSTIEGHAASRLMGSISMLLHATTPGHIDEGPLTSSNANELGRITAFARERMAIDIDKQLAGCSDSLSWPTSPLVDCETADVVSKFTQEYIDILPSNWNVVSISLNADRTEFVISKIRRGSTPFLLRLPLKRGNEDDEEEEDEFTFDAGKQEMKEIIKLANESAHDARSRVDRNSKKEWWATQNIWLGGFRGIFSATQDSELLPRFAKSFENILNKHLPSRRKAGSNKGDKVKLHQNVLELFVGLQDLDDHENPEDSIMDLLYFVVDILQFQGERNAYDEIDFDMMVVDTLDALRSYHEAARSESDPMRPNHTILILDKALHLFPWESLPCLQGLPVSRVPSLECLRDRILRFGQTASEDLPNNFRIDRGNGAYILNPSGDLKTTQSTFEEDLSNMKGWSAIVNRSPTEEEFKTALENKSLFLYFGHGSGAQYIRGRTIKRLDQCAATFLMGCSSGCLTEAGELEPYGTPMNYMHAGTPALVATLWDVTDKDIDRFAKSTFEKWGLMQGNKPCDIEEPAAQAIKSRGAKRKTGATKAASPDVEPSQDVALDEAVAKSRDSCLLKYLNGAAPVIYGIPVYLSP</sequence>
<dbReference type="GO" id="GO:0072686">
    <property type="term" value="C:mitotic spindle"/>
    <property type="evidence" value="ECO:0007669"/>
    <property type="project" value="TreeGrafter"/>
</dbReference>
<dbReference type="GO" id="GO:0005634">
    <property type="term" value="C:nucleus"/>
    <property type="evidence" value="ECO:0007669"/>
    <property type="project" value="InterPro"/>
</dbReference>
<dbReference type="PANTHER" id="PTHR12792">
    <property type="entry name" value="EXTRA SPINDLE POLES 1-RELATED"/>
    <property type="match status" value="1"/>
</dbReference>
<dbReference type="GO" id="GO:0051307">
    <property type="term" value="P:meiotic chromosome separation"/>
    <property type="evidence" value="ECO:0007669"/>
    <property type="project" value="TreeGrafter"/>
</dbReference>
<organism evidence="7 8">
    <name type="scientific">Rasamsonia emersonii (strain ATCC 16479 / CBS 393.64 / IMI 116815)</name>
    <dbReference type="NCBI Taxonomy" id="1408163"/>
    <lineage>
        <taxon>Eukaryota</taxon>
        <taxon>Fungi</taxon>
        <taxon>Dikarya</taxon>
        <taxon>Ascomycota</taxon>
        <taxon>Pezizomycotina</taxon>
        <taxon>Eurotiomycetes</taxon>
        <taxon>Eurotiomycetidae</taxon>
        <taxon>Eurotiales</taxon>
        <taxon>Trichocomaceae</taxon>
        <taxon>Rasamsonia</taxon>
    </lineage>
</organism>
<feature type="compositionally biased region" description="Low complexity" evidence="5">
    <location>
        <begin position="41"/>
        <end position="74"/>
    </location>
</feature>
<dbReference type="InterPro" id="IPR011990">
    <property type="entry name" value="TPR-like_helical_dom_sf"/>
</dbReference>
<feature type="compositionally biased region" description="Basic and acidic residues" evidence="5">
    <location>
        <begin position="1344"/>
        <end position="1354"/>
    </location>
</feature>
<evidence type="ECO:0000256" key="3">
    <source>
        <dbReference type="ARBA" id="ARBA00022801"/>
    </source>
</evidence>
<evidence type="ECO:0000256" key="4">
    <source>
        <dbReference type="ARBA" id="ARBA00022829"/>
    </source>
</evidence>
<evidence type="ECO:0000313" key="7">
    <source>
        <dbReference type="EMBL" id="KKA21211.1"/>
    </source>
</evidence>
<feature type="domain" description="Peptidase C50" evidence="6">
    <location>
        <begin position="1902"/>
        <end position="1997"/>
    </location>
</feature>
<dbReference type="Pfam" id="PF03568">
    <property type="entry name" value="Separin_C"/>
    <property type="match status" value="1"/>
</dbReference>
<dbReference type="OrthoDB" id="10255632at2759"/>
<dbReference type="EMBL" id="LASV01000194">
    <property type="protein sequence ID" value="KKA21211.1"/>
    <property type="molecule type" value="Genomic_DNA"/>
</dbReference>
<dbReference type="GO" id="GO:0044732">
    <property type="term" value="C:mitotic spindle pole body"/>
    <property type="evidence" value="ECO:0007669"/>
    <property type="project" value="TreeGrafter"/>
</dbReference>
<evidence type="ECO:0000259" key="6">
    <source>
        <dbReference type="PROSITE" id="PS51700"/>
    </source>
</evidence>
<dbReference type="Proteomes" id="UP000053958">
    <property type="component" value="Unassembled WGS sequence"/>
</dbReference>
<feature type="compositionally biased region" description="Basic and acidic residues" evidence="5">
    <location>
        <begin position="1494"/>
        <end position="1511"/>
    </location>
</feature>
<gene>
    <name evidence="7" type="ORF">T310_4766</name>
</gene>
<dbReference type="PANTHER" id="PTHR12792:SF0">
    <property type="entry name" value="SEPARIN"/>
    <property type="match status" value="1"/>
</dbReference>
<evidence type="ECO:0000256" key="5">
    <source>
        <dbReference type="SAM" id="MobiDB-lite"/>
    </source>
</evidence>
<dbReference type="GO" id="GO:0005737">
    <property type="term" value="C:cytoplasm"/>
    <property type="evidence" value="ECO:0007669"/>
    <property type="project" value="TreeGrafter"/>
</dbReference>
<dbReference type="GO" id="GO:0006508">
    <property type="term" value="P:proteolysis"/>
    <property type="evidence" value="ECO:0007669"/>
    <property type="project" value="InterPro"/>
</dbReference>
<feature type="region of interest" description="Disordered" evidence="5">
    <location>
        <begin position="1480"/>
        <end position="1512"/>
    </location>
</feature>